<feature type="domain" description="MAGE" evidence="2">
    <location>
        <begin position="113"/>
        <end position="309"/>
    </location>
</feature>
<dbReference type="EMBL" id="KB360298">
    <property type="protein sequence ID" value="ELV13868.1"/>
    <property type="molecule type" value="Genomic_DNA"/>
</dbReference>
<dbReference type="Proteomes" id="UP000011518">
    <property type="component" value="Unassembled WGS sequence"/>
</dbReference>
<feature type="region of interest" description="Disordered" evidence="1">
    <location>
        <begin position="89"/>
        <end position="109"/>
    </location>
</feature>
<dbReference type="FunCoup" id="L8YBR5">
    <property type="interactions" value="21"/>
</dbReference>
<dbReference type="FunFam" id="1.10.10.1210:FF:000001">
    <property type="entry name" value="melanoma-associated antigen D1"/>
    <property type="match status" value="1"/>
</dbReference>
<dbReference type="FunFam" id="1.10.10.1200:FF:000007">
    <property type="entry name" value="Melanoma-associated antigen C2"/>
    <property type="match status" value="1"/>
</dbReference>
<dbReference type="PANTHER" id="PTHR11736">
    <property type="entry name" value="MELANOMA-ASSOCIATED ANTIGEN MAGE ANTIGEN"/>
    <property type="match status" value="1"/>
</dbReference>
<dbReference type="GO" id="GO:0000122">
    <property type="term" value="P:negative regulation of transcription by RNA polymerase II"/>
    <property type="evidence" value="ECO:0007669"/>
    <property type="project" value="TreeGrafter"/>
</dbReference>
<proteinExistence type="predicted"/>
<dbReference type="InterPro" id="IPR021072">
    <property type="entry name" value="MAGE_N"/>
</dbReference>
<reference evidence="4" key="2">
    <citation type="journal article" date="2013" name="Nat. Commun.">
        <title>Genome of the Chinese tree shrew.</title>
        <authorList>
            <person name="Fan Y."/>
            <person name="Huang Z.Y."/>
            <person name="Cao C.C."/>
            <person name="Chen C.S."/>
            <person name="Chen Y.X."/>
            <person name="Fan D.D."/>
            <person name="He J."/>
            <person name="Hou H.L."/>
            <person name="Hu L."/>
            <person name="Hu X.T."/>
            <person name="Jiang X.T."/>
            <person name="Lai R."/>
            <person name="Lang Y.S."/>
            <person name="Liang B."/>
            <person name="Liao S.G."/>
            <person name="Mu D."/>
            <person name="Ma Y.Y."/>
            <person name="Niu Y.Y."/>
            <person name="Sun X.Q."/>
            <person name="Xia J.Q."/>
            <person name="Xiao J."/>
            <person name="Xiong Z.Q."/>
            <person name="Xu L."/>
            <person name="Yang L."/>
            <person name="Zhang Y."/>
            <person name="Zhao W."/>
            <person name="Zhao X.D."/>
            <person name="Zheng Y.T."/>
            <person name="Zhou J.M."/>
            <person name="Zhu Y.B."/>
            <person name="Zhang G.J."/>
            <person name="Wang J."/>
            <person name="Yao Y.G."/>
        </authorList>
    </citation>
    <scope>NUCLEOTIDE SEQUENCE [LARGE SCALE GENOMIC DNA]</scope>
</reference>
<feature type="region of interest" description="Disordered" evidence="1">
    <location>
        <begin position="298"/>
        <end position="340"/>
    </location>
</feature>
<name>L8YBR5_TUPCH</name>
<dbReference type="SMART" id="SM01392">
    <property type="entry name" value="MAGE_N"/>
    <property type="match status" value="1"/>
</dbReference>
<dbReference type="KEGG" id="tup:102476430"/>
<protein>
    <submittedName>
        <fullName evidence="3">Melanoma-associated antigen B16</fullName>
    </submittedName>
</protein>
<feature type="region of interest" description="Disordered" evidence="1">
    <location>
        <begin position="1"/>
        <end position="42"/>
    </location>
</feature>
<accession>L8YBR5</accession>
<dbReference type="AlphaFoldDB" id="L8YBR5"/>
<evidence type="ECO:0000313" key="3">
    <source>
        <dbReference type="EMBL" id="ELV13868.1"/>
    </source>
</evidence>
<dbReference type="InterPro" id="IPR041899">
    <property type="entry name" value="MAGE_WH2"/>
</dbReference>
<dbReference type="Pfam" id="PF01454">
    <property type="entry name" value="MAGE"/>
    <property type="match status" value="1"/>
</dbReference>
<dbReference type="PROSITE" id="PS50838">
    <property type="entry name" value="MAGE"/>
    <property type="match status" value="1"/>
</dbReference>
<feature type="compositionally biased region" description="Basic and acidic residues" evidence="1">
    <location>
        <begin position="13"/>
        <end position="22"/>
    </location>
</feature>
<feature type="compositionally biased region" description="Acidic residues" evidence="1">
    <location>
        <begin position="90"/>
        <end position="108"/>
    </location>
</feature>
<keyword evidence="4" id="KW-1185">Reference proteome</keyword>
<dbReference type="eggNOG" id="KOG4562">
    <property type="taxonomic scope" value="Eukaryota"/>
</dbReference>
<feature type="compositionally biased region" description="Low complexity" evidence="1">
    <location>
        <begin position="330"/>
        <end position="340"/>
    </location>
</feature>
<dbReference type="Gene3D" id="1.10.10.1210">
    <property type="entry name" value="MAGE homology domain, winged helix WH2 motif"/>
    <property type="match status" value="1"/>
</dbReference>
<evidence type="ECO:0000256" key="1">
    <source>
        <dbReference type="SAM" id="MobiDB-lite"/>
    </source>
</evidence>
<dbReference type="Pfam" id="PF12440">
    <property type="entry name" value="MAGE_N"/>
    <property type="match status" value="1"/>
</dbReference>
<feature type="compositionally biased region" description="Polar residues" evidence="1">
    <location>
        <begin position="1"/>
        <end position="12"/>
    </location>
</feature>
<dbReference type="GO" id="GO:0005634">
    <property type="term" value="C:nucleus"/>
    <property type="evidence" value="ECO:0007669"/>
    <property type="project" value="TreeGrafter"/>
</dbReference>
<evidence type="ECO:0000313" key="4">
    <source>
        <dbReference type="Proteomes" id="UP000011518"/>
    </source>
</evidence>
<dbReference type="SMART" id="SM01373">
    <property type="entry name" value="MAGE"/>
    <property type="match status" value="1"/>
</dbReference>
<reference evidence="4" key="1">
    <citation type="submission" date="2012-07" db="EMBL/GenBank/DDBJ databases">
        <title>Genome of the Chinese tree shrew, a rising model animal genetically related to primates.</title>
        <authorList>
            <person name="Zhang G."/>
            <person name="Fan Y."/>
            <person name="Yao Y."/>
            <person name="Huang Z."/>
        </authorList>
    </citation>
    <scope>NUCLEOTIDE SEQUENCE [LARGE SCALE GENOMIC DNA]</scope>
</reference>
<dbReference type="Gene3D" id="1.10.10.1200">
    <property type="entry name" value="MAGE homology domain, winged helix WH1 motif"/>
    <property type="match status" value="1"/>
</dbReference>
<dbReference type="InterPro" id="IPR037445">
    <property type="entry name" value="MAGE"/>
</dbReference>
<dbReference type="InterPro" id="IPR041898">
    <property type="entry name" value="MAGE_WH1"/>
</dbReference>
<sequence>MMSQDQESPQCTDDQHLQKHGEAQGSQVAQGSKAVEETSHYSSHTLMPVNLSEAASAEAPSAPEGPQGFFTSSIAIIATLWRRCDVGFSSEEEESSSTSEDESDDENVPADALDQKVALLVNFMLIKYRMKEPIRKADMLKIVVQEEFPEILLRASERIEMVFGLDVKEIDHSSQRYGLFIKLGLTYDGMESGEDSMPKTGILILILGVIFMKGNRATEEEVWEVLNMTGIYSGEEHFIFGDLRKLITHDLVKENYLEYQQVANSDPPRYEFLWGPRAHAETTKMKILEFVAKVHGTDPSSFPSQYEEAMRDEEERVSAGPTSVATAGCSAESSSFASSK</sequence>
<evidence type="ECO:0000259" key="2">
    <source>
        <dbReference type="PROSITE" id="PS50838"/>
    </source>
</evidence>
<dbReference type="STRING" id="246437.L8YBR5"/>
<gene>
    <name evidence="3" type="ORF">TREES_T100005689</name>
</gene>
<dbReference type="InParanoid" id="L8YBR5"/>
<dbReference type="PANTHER" id="PTHR11736:SF145">
    <property type="entry name" value="MELANOMA-ASSOCIATED ANTIGEN B16"/>
    <property type="match status" value="1"/>
</dbReference>
<dbReference type="InterPro" id="IPR002190">
    <property type="entry name" value="MHD_dom"/>
</dbReference>
<organism evidence="3 4">
    <name type="scientific">Tupaia chinensis</name>
    <name type="common">Chinese tree shrew</name>
    <name type="synonym">Tupaia belangeri chinensis</name>
    <dbReference type="NCBI Taxonomy" id="246437"/>
    <lineage>
        <taxon>Eukaryota</taxon>
        <taxon>Metazoa</taxon>
        <taxon>Chordata</taxon>
        <taxon>Craniata</taxon>
        <taxon>Vertebrata</taxon>
        <taxon>Euteleostomi</taxon>
        <taxon>Mammalia</taxon>
        <taxon>Eutheria</taxon>
        <taxon>Euarchontoglires</taxon>
        <taxon>Scandentia</taxon>
        <taxon>Tupaiidae</taxon>
        <taxon>Tupaia</taxon>
    </lineage>
</organism>
<dbReference type="OrthoDB" id="205198at2759"/>